<proteinExistence type="predicted"/>
<dbReference type="Proteomes" id="UP001362899">
    <property type="component" value="Unassembled WGS sequence"/>
</dbReference>
<feature type="signal peptide" evidence="7">
    <location>
        <begin position="1"/>
        <end position="18"/>
    </location>
</feature>
<evidence type="ECO:0000256" key="5">
    <source>
        <dbReference type="ARBA" id="ARBA00023180"/>
    </source>
</evidence>
<evidence type="ECO:0000256" key="3">
    <source>
        <dbReference type="ARBA" id="ARBA00022729"/>
    </source>
</evidence>
<dbReference type="Gene3D" id="3.90.550.10">
    <property type="entry name" value="Spore Coat Polysaccharide Biosynthesis Protein SpsA, Chain A"/>
    <property type="match status" value="1"/>
</dbReference>
<dbReference type="GO" id="GO:0003980">
    <property type="term" value="F:UDP-glucose:glycoprotein glucosyltransferase activity"/>
    <property type="evidence" value="ECO:0007669"/>
    <property type="project" value="InterPro"/>
</dbReference>
<dbReference type="SUPFAM" id="SSF53448">
    <property type="entry name" value="Nucleotide-diphospho-sugar transferases"/>
    <property type="match status" value="1"/>
</dbReference>
<dbReference type="InterPro" id="IPR040497">
    <property type="entry name" value="Glyco_transf_24"/>
</dbReference>
<accession>A0AAV5RNA9</accession>
<reference evidence="12 13" key="1">
    <citation type="journal article" date="2023" name="Elife">
        <title>Identification of key yeast species and microbe-microbe interactions impacting larval growth of Drosophila in the wild.</title>
        <authorList>
            <person name="Mure A."/>
            <person name="Sugiura Y."/>
            <person name="Maeda R."/>
            <person name="Honda K."/>
            <person name="Sakurai N."/>
            <person name="Takahashi Y."/>
            <person name="Watada M."/>
            <person name="Katoh T."/>
            <person name="Gotoh A."/>
            <person name="Gotoh Y."/>
            <person name="Taniguchi I."/>
            <person name="Nakamura K."/>
            <person name="Hayashi T."/>
            <person name="Katayama T."/>
            <person name="Uemura T."/>
            <person name="Hattori Y."/>
        </authorList>
    </citation>
    <scope>NUCLEOTIDE SEQUENCE [LARGE SCALE GENOMIC DNA]</scope>
    <source>
        <strain evidence="12 13">SB-73</strain>
    </source>
</reference>
<evidence type="ECO:0000256" key="1">
    <source>
        <dbReference type="ARBA" id="ARBA00001913"/>
    </source>
</evidence>
<evidence type="ECO:0000256" key="2">
    <source>
        <dbReference type="ARBA" id="ARBA00004319"/>
    </source>
</evidence>
<gene>
    <name evidence="12" type="ORF">DASB73_033950</name>
</gene>
<keyword evidence="13" id="KW-1185">Reference proteome</keyword>
<feature type="chain" id="PRO_5043977786" evidence="7">
    <location>
        <begin position="19"/>
        <end position="1389"/>
    </location>
</feature>
<dbReference type="InterPro" id="IPR009448">
    <property type="entry name" value="UDP-g_GGtrans"/>
</dbReference>
<dbReference type="GO" id="GO:0036503">
    <property type="term" value="P:ERAD pathway"/>
    <property type="evidence" value="ECO:0007669"/>
    <property type="project" value="TreeGrafter"/>
</dbReference>
<feature type="domain" description="Glucosyltransferase 24 catalytic" evidence="11">
    <location>
        <begin position="1018"/>
        <end position="1287"/>
    </location>
</feature>
<keyword evidence="3 7" id="KW-0732">Signal</keyword>
<feature type="compositionally biased region" description="Basic and acidic residues" evidence="6">
    <location>
        <begin position="1309"/>
        <end position="1319"/>
    </location>
</feature>
<evidence type="ECO:0000259" key="8">
    <source>
        <dbReference type="Pfam" id="PF18400"/>
    </source>
</evidence>
<keyword evidence="4" id="KW-0256">Endoplasmic reticulum</keyword>
<comment type="caution">
    <text evidence="12">The sequence shown here is derived from an EMBL/GenBank/DDBJ whole genome shotgun (WGS) entry which is preliminary data.</text>
</comment>
<evidence type="ECO:0000313" key="13">
    <source>
        <dbReference type="Proteomes" id="UP001362899"/>
    </source>
</evidence>
<dbReference type="EMBL" id="BTGC01000008">
    <property type="protein sequence ID" value="GMM52432.1"/>
    <property type="molecule type" value="Genomic_DNA"/>
</dbReference>
<feature type="domain" description="UGGT thioredoxin-like" evidence="8">
    <location>
        <begin position="35"/>
        <end position="202"/>
    </location>
</feature>
<dbReference type="GO" id="GO:0051082">
    <property type="term" value="F:unfolded protein binding"/>
    <property type="evidence" value="ECO:0007669"/>
    <property type="project" value="TreeGrafter"/>
</dbReference>
<dbReference type="InterPro" id="IPR040694">
    <property type="entry name" value="UGGT_TRXL_2"/>
</dbReference>
<dbReference type="InterPro" id="IPR040693">
    <property type="entry name" value="UGGT_TRXL_1"/>
</dbReference>
<dbReference type="Pfam" id="PF18400">
    <property type="entry name" value="Thioredoxin_12"/>
    <property type="match status" value="1"/>
</dbReference>
<evidence type="ECO:0000256" key="7">
    <source>
        <dbReference type="SAM" id="SignalP"/>
    </source>
</evidence>
<keyword evidence="5" id="KW-0325">Glycoprotein</keyword>
<feature type="compositionally biased region" description="Polar residues" evidence="6">
    <location>
        <begin position="1321"/>
        <end position="1337"/>
    </location>
</feature>
<evidence type="ECO:0000256" key="4">
    <source>
        <dbReference type="ARBA" id="ARBA00022824"/>
    </source>
</evidence>
<comment type="cofactor">
    <cofactor evidence="1">
        <name>Ca(2+)</name>
        <dbReference type="ChEBI" id="CHEBI:29108"/>
    </cofactor>
</comment>
<sequence>MLDILLAQLCLLISGAFCKSLSVSISADLRPSPDALLAIETVSFFNSTAFFPLLSLYLNDEDEILSSKNDLYNVLNVSVKRGFLNNASAEIVKQNFALGTRLPFLEWMYSVSDEVSNFECENVVWIDGSYSCYEDVDVRTISQTNSTVIPKLYSEDKVIGDGKTWVVAYADFRSEKFKSIHFELLELALTHQITYVLRFRSFDEQKKTEIGGYSAHLNLKNTDYFTVNTDDETTLSVNKSPVLVSEESSPYLGFSANALILQAENKFKKLLDVTNNFVDYIPELSQMDGAHFKEAMLKQNVFKSSGINAFVINGKPHSPVNVFELQKIIEEEEKLLDGLRDILPKRTDPMKILNSGIGVDVTKAGKSDSEVYKRYNLTAVSRAIGWINDIRNDETLYTEYSRDLSTIKRSKGPFFPVKNNVHTLVIAGDISHPHTIQVVNETMNLGLPIQVGIVSENPTWLRISKLGLHARMAFNLYLSYYRSSMFPDASDAQMAIDMSEQTLNNMIEEKYLNVSKLPKLSNTKKWLKNFDLIDSEEPAIFVNGVYVAYDDWKTQLPIICTADSKYLKSLDTAKLSKTKNVREVLFNLGKSQRVDLLDPLEPYSISKWPLSVGVTSFPNLNEMHSVLFETSLSTPQSLDILETLIDRAIEMQDLELNVMPLKGIDEYVYKGLSDSSMDSLSTLSALITAYKNNMQTSIKYQEPIIPITALESKPDTLYVDGLKIVLKKNINVNYLNRLISEQAERVSVIQDLVPGISGSATAFVAEAAQNRVPLGIDNRAVDINIKGLKLNSEVVFIINPATQTGQLLASYAKVAVKAKLNVKIVVSAGDLDPKLTNIPGNYRTVTNSSSPATFDLTDKEDNLYSLKVDAPDSWLLVPSASTHNLDFDNILVNQLESNVNEIAANYNLRSILVEGNIINSEVAIDVELYSKNGTLVDSSVVINEGYFQLHASTPGSYFICSPNGTLLSTNIQDDGCFEINLTNFTPEKLQVFYLAKQPAEMLPGNVKKQTQQRSHADINVFTIASGHMYERLAEIMMLSVLNHTDKTVKFWLIENFMSERFQKFIPVMASKYGFEYELVKYQWPSWLRPQTDKQRMIWGYKVLFLDTLFPKDLNDIIFIDSDQVIRTDLQDLLDIDLGDAPYAFAPMCQDNEELSDYMFWNQGYWKKRFDKYGFKYHISALYRVNLQKFRALNAGNTIRQYYQLMSTDSQSLANLDQDLVNDLQTHIPIYTLDQDWLWCETWCSNERLSQARTIDLCNNPLTKEPKLEKAKRSIPEWTQYDDEIKKLEVSGFNPEDVSESSGDNTSKYPVDKKDMRDSETLLESPNVEETNTSQGSEKPQETAATVVESEKSQHSEDGAINTEPSDEHHENRNKISDRKDENEVVHGEL</sequence>
<dbReference type="Pfam" id="PF18401">
    <property type="entry name" value="Thioredoxin_13"/>
    <property type="match status" value="1"/>
</dbReference>
<dbReference type="PANTHER" id="PTHR11226:SF0">
    <property type="entry name" value="UDP-GLUCOSE:GLYCOPROTEIN GLUCOSYLTRANSFERASE"/>
    <property type="match status" value="1"/>
</dbReference>
<feature type="region of interest" description="Disordered" evidence="6">
    <location>
        <begin position="1291"/>
        <end position="1389"/>
    </location>
</feature>
<dbReference type="GO" id="GO:0005788">
    <property type="term" value="C:endoplasmic reticulum lumen"/>
    <property type="evidence" value="ECO:0007669"/>
    <property type="project" value="UniProtKB-SubCell"/>
</dbReference>
<feature type="domain" description="UGGT thioredoxin-like" evidence="9">
    <location>
        <begin position="249"/>
        <end position="353"/>
    </location>
</feature>
<dbReference type="PANTHER" id="PTHR11226">
    <property type="entry name" value="UDP-GLUCOSE GLYCOPROTEIN:GLUCOSYLTRANSFERASE"/>
    <property type="match status" value="1"/>
</dbReference>
<dbReference type="Pfam" id="PF18404">
    <property type="entry name" value="Glyco_transf_24"/>
    <property type="match status" value="1"/>
</dbReference>
<feature type="compositionally biased region" description="Basic and acidic residues" evidence="6">
    <location>
        <begin position="1348"/>
        <end position="1357"/>
    </location>
</feature>
<name>A0AAV5RNA9_STABA</name>
<evidence type="ECO:0000259" key="9">
    <source>
        <dbReference type="Pfam" id="PF18401"/>
    </source>
</evidence>
<dbReference type="GO" id="GO:0018279">
    <property type="term" value="P:protein N-linked glycosylation via asparagine"/>
    <property type="evidence" value="ECO:0007669"/>
    <property type="project" value="TreeGrafter"/>
</dbReference>
<dbReference type="InterPro" id="IPR040692">
    <property type="entry name" value="UGGT_TRXL_3"/>
</dbReference>
<evidence type="ECO:0000259" key="10">
    <source>
        <dbReference type="Pfam" id="PF18402"/>
    </source>
</evidence>
<dbReference type="InterPro" id="IPR029044">
    <property type="entry name" value="Nucleotide-diphossugar_trans"/>
</dbReference>
<feature type="compositionally biased region" description="Basic and acidic residues" evidence="6">
    <location>
        <begin position="1365"/>
        <end position="1389"/>
    </location>
</feature>
<evidence type="ECO:0000313" key="12">
    <source>
        <dbReference type="EMBL" id="GMM52432.1"/>
    </source>
</evidence>
<feature type="domain" description="UGGT thioredoxin-like" evidence="10">
    <location>
        <begin position="381"/>
        <end position="585"/>
    </location>
</feature>
<evidence type="ECO:0000256" key="6">
    <source>
        <dbReference type="SAM" id="MobiDB-lite"/>
    </source>
</evidence>
<protein>
    <submittedName>
        <fullName evidence="12">Kre5 protein</fullName>
    </submittedName>
</protein>
<organism evidence="12 13">
    <name type="scientific">Starmerella bacillaris</name>
    <name type="common">Yeast</name>
    <name type="synonym">Candida zemplinina</name>
    <dbReference type="NCBI Taxonomy" id="1247836"/>
    <lineage>
        <taxon>Eukaryota</taxon>
        <taxon>Fungi</taxon>
        <taxon>Dikarya</taxon>
        <taxon>Ascomycota</taxon>
        <taxon>Saccharomycotina</taxon>
        <taxon>Dipodascomycetes</taxon>
        <taxon>Dipodascales</taxon>
        <taxon>Trichomonascaceae</taxon>
        <taxon>Starmerella</taxon>
    </lineage>
</organism>
<comment type="subcellular location">
    <subcellularLocation>
        <location evidence="2">Endoplasmic reticulum lumen</location>
    </subcellularLocation>
</comment>
<dbReference type="Pfam" id="PF18402">
    <property type="entry name" value="Thioredoxin_14"/>
    <property type="match status" value="1"/>
</dbReference>
<evidence type="ECO:0000259" key="11">
    <source>
        <dbReference type="Pfam" id="PF18404"/>
    </source>
</evidence>